<accession>A0A1H4QT86</accession>
<evidence type="ECO:0000313" key="1">
    <source>
        <dbReference type="EMBL" id="SEC22747.1"/>
    </source>
</evidence>
<dbReference type="AlphaFoldDB" id="A0A1H4QT86"/>
<reference evidence="2" key="1">
    <citation type="submission" date="2016-10" db="EMBL/GenBank/DDBJ databases">
        <authorList>
            <person name="Varghese N."/>
            <person name="Submissions S."/>
        </authorList>
    </citation>
    <scope>NUCLEOTIDE SEQUENCE [LARGE SCALE GENOMIC DNA]</scope>
    <source>
        <strain evidence="2">DSM 9751</strain>
    </source>
</reference>
<proteinExistence type="predicted"/>
<dbReference type="InterPro" id="IPR016084">
    <property type="entry name" value="Haem_Oase-like_multi-hlx"/>
</dbReference>
<evidence type="ECO:0000313" key="2">
    <source>
        <dbReference type="Proteomes" id="UP000198982"/>
    </source>
</evidence>
<dbReference type="RefSeq" id="WP_092316196.1">
    <property type="nucleotide sequence ID" value="NZ_FNTJ01000001.1"/>
</dbReference>
<dbReference type="Gene3D" id="1.20.910.10">
    <property type="entry name" value="Heme oxygenase-like"/>
    <property type="match status" value="1"/>
</dbReference>
<keyword evidence="2" id="KW-1185">Reference proteome</keyword>
<organism evidence="1 2">
    <name type="scientific">Pseudomonas saponiphila</name>
    <dbReference type="NCBI Taxonomy" id="556534"/>
    <lineage>
        <taxon>Bacteria</taxon>
        <taxon>Pseudomonadati</taxon>
        <taxon>Pseudomonadota</taxon>
        <taxon>Gammaproteobacteria</taxon>
        <taxon>Pseudomonadales</taxon>
        <taxon>Pseudomonadaceae</taxon>
        <taxon>Pseudomonas</taxon>
    </lineage>
</organism>
<name>A0A1H4QT86_9PSED</name>
<protein>
    <submittedName>
        <fullName evidence="1">Uncharacterized protein</fullName>
    </submittedName>
</protein>
<sequence length="276" mass="30973">MESSREAFIGYVHQALVDVEDRNLVEALLTGFENNPGLLDGYCLTYQRMTSRPWSEDSLCTFFCGWRSPDGAAHAVSSIIVRLLQESAELPGDDNQLKLLAAARHCGEIIVEDVGLGEMHGHPHHSKLYQRMASAICGSDNWRLQDKYLNPITKEFSTWVGAKRPLAPNLVEALEMMALTELFNTGEYNLMTPLWKNWLRESCGYPAGEANRIAGFLSVHCGAVEARHFRHATEALRLYTQATGQQIDYRRIAALSDEYVVRACAHLEKMASVLKE</sequence>
<gene>
    <name evidence="1" type="ORF">SAMN05216178_3901</name>
</gene>
<dbReference type="EMBL" id="FNTJ01000001">
    <property type="protein sequence ID" value="SEC22747.1"/>
    <property type="molecule type" value="Genomic_DNA"/>
</dbReference>
<dbReference type="Proteomes" id="UP000198982">
    <property type="component" value="Unassembled WGS sequence"/>
</dbReference>